<reference evidence="2" key="1">
    <citation type="submission" date="2019-12" db="EMBL/GenBank/DDBJ databases">
        <title>High-Quality draft genome sequences of three cyanobacteria isolated from the limestone walls of the Old Cathedral of Coimbra.</title>
        <authorList>
            <person name="Tiago I."/>
            <person name="Soares F."/>
            <person name="Portugal A."/>
        </authorList>
    </citation>
    <scope>NUCLEOTIDE SEQUENCE [LARGE SCALE GENOMIC DNA]</scope>
    <source>
        <strain evidence="2">C</strain>
    </source>
</reference>
<dbReference type="InterPro" id="IPR001173">
    <property type="entry name" value="Glyco_trans_2-like"/>
</dbReference>
<dbReference type="InterPro" id="IPR029044">
    <property type="entry name" value="Nucleotide-diphossugar_trans"/>
</dbReference>
<evidence type="ECO:0000313" key="3">
    <source>
        <dbReference type="Proteomes" id="UP000607397"/>
    </source>
</evidence>
<dbReference type="Proteomes" id="UP000607397">
    <property type="component" value="Unassembled WGS sequence"/>
</dbReference>
<proteinExistence type="predicted"/>
<comment type="caution">
    <text evidence="2">The sequence shown here is derived from an EMBL/GenBank/DDBJ whole genome shotgun (WGS) entry which is preliminary data.</text>
</comment>
<keyword evidence="3" id="KW-1185">Reference proteome</keyword>
<dbReference type="PANTHER" id="PTHR43179:SF7">
    <property type="entry name" value="RHAMNOSYLTRANSFERASE WBBL"/>
    <property type="match status" value="1"/>
</dbReference>
<accession>A0A8K2A2S1</accession>
<dbReference type="Gene3D" id="3.90.550.10">
    <property type="entry name" value="Spore Coat Polysaccharide Biosynthesis Protein SpsA, Chain A"/>
    <property type="match status" value="1"/>
</dbReference>
<evidence type="ECO:0000313" key="2">
    <source>
        <dbReference type="EMBL" id="NCJ08587.1"/>
    </source>
</evidence>
<dbReference type="CDD" id="cd04186">
    <property type="entry name" value="GT_2_like_c"/>
    <property type="match status" value="1"/>
</dbReference>
<gene>
    <name evidence="2" type="ORF">GS597_19150</name>
</gene>
<evidence type="ECO:0000259" key="1">
    <source>
        <dbReference type="Pfam" id="PF00535"/>
    </source>
</evidence>
<dbReference type="AlphaFoldDB" id="A0A8K2A2S1"/>
<dbReference type="RefSeq" id="WP_161827056.1">
    <property type="nucleotide sequence ID" value="NZ_WVIC01000058.1"/>
</dbReference>
<sequence>MAQEAQTPEQLLVAIVNYRTPDLVINCLQSLAAEVSELGAQVVVADNDSGDGSVTQIQDAIATTSWQSWATVLPLERNGGFAYGNNHIIQPALASAKPPDYVLLLNPDTQIYPGALQTLLDFMSAHPEVGIAGSRLEGQDGTPQHSAFRFPSFWSELDRALALGAITQLLSRWVIAPAIPTTTTLTDWVSGACMIIRRAVFETVGLMDEHYFLYFEEVDFCRRAQHQGWSCGYIPQSRVIHFVGQSSGVNNPQRPRQPLPQYWFDSRLRYFLKHHGWLYTVFTDAASVTGLGLWKIRAWLQRKPDHSPHNLLQDQWRNSVWVRGVPQDV</sequence>
<protein>
    <submittedName>
        <fullName evidence="2">Glycosyltransferase</fullName>
    </submittedName>
</protein>
<name>A0A8K2A2S1_9CYAN</name>
<dbReference type="EMBL" id="WVIC01000058">
    <property type="protein sequence ID" value="NCJ08587.1"/>
    <property type="molecule type" value="Genomic_DNA"/>
</dbReference>
<dbReference type="SUPFAM" id="SSF53448">
    <property type="entry name" value="Nucleotide-diphospho-sugar transferases"/>
    <property type="match status" value="1"/>
</dbReference>
<organism evidence="2 3">
    <name type="scientific">Petrachloros mirabilis ULC683</name>
    <dbReference type="NCBI Taxonomy" id="2781853"/>
    <lineage>
        <taxon>Bacteria</taxon>
        <taxon>Bacillati</taxon>
        <taxon>Cyanobacteriota</taxon>
        <taxon>Cyanophyceae</taxon>
        <taxon>Synechococcales</taxon>
        <taxon>Petrachlorosaceae</taxon>
        <taxon>Petrachloros</taxon>
        <taxon>Petrachloros mirabilis</taxon>
    </lineage>
</organism>
<dbReference type="PANTHER" id="PTHR43179">
    <property type="entry name" value="RHAMNOSYLTRANSFERASE WBBL"/>
    <property type="match status" value="1"/>
</dbReference>
<dbReference type="Pfam" id="PF00535">
    <property type="entry name" value="Glycos_transf_2"/>
    <property type="match status" value="1"/>
</dbReference>
<feature type="domain" description="Glycosyltransferase 2-like" evidence="1">
    <location>
        <begin position="13"/>
        <end position="148"/>
    </location>
</feature>